<dbReference type="EMBL" id="MEUI01000014">
    <property type="protein sequence ID" value="OGC34665.1"/>
    <property type="molecule type" value="Genomic_DNA"/>
</dbReference>
<gene>
    <name evidence="1" type="ORF">A2462_04980</name>
</gene>
<proteinExistence type="predicted"/>
<name>A0A1F4TPM9_UNCSA</name>
<dbReference type="Proteomes" id="UP000177309">
    <property type="component" value="Unassembled WGS sequence"/>
</dbReference>
<comment type="caution">
    <text evidence="1">The sequence shown here is derived from an EMBL/GenBank/DDBJ whole genome shotgun (WGS) entry which is preliminary data.</text>
</comment>
<sequence length="627" mass="69197">MVLIFGTTITFAADVNFPYSSVRLKFSTSQDPYPGLGNYYSTLAQGMKTSLWNPASLGKLKVTDVSLGISSASKTGTFLKTVNVTEMSGNLQNNGSTAGQYGIFFRPLSSIGSGISTREVEIQTSSTTKTENAGLDFSSAIRVNDWLSFGIATNNPLEMELETAGDFPVVARTTTNLYGQTMDEMKITNNGKLQYTYSSGGSTITYESVSSLWSGFLSQEVTVPVTSISSMRNSYQLQSPYMGTGAINLGKLYLGLNLIPISATANISNNVTSMVNSDTEDQFLYVPNFDPNNESDLANWINDQDKYGTTNGYKRKQLLTHAGEIVATTTYRGFYSASAARFDIGGMYDVNDWLTIGMAMENLGGANLNFQGSNIASYVNYRDVNTAETENISDIFQPGGSSTLDPLTDQWISTTEVSGTKLALESQKTYELPRKTRIGLTLKRPFLIAIDYEQNQNQIKYNYQENSLDKEIVISNINYLRLGFEFHLFSRWRLGTTLMFKPTVTGLTSEAQDSLNSAFGMWVLPVKIDLGNEFSAWGTTIGNSFGFNAQSIINYLQFDHLNVDLSKIVYFNSYVIKGNWRFYYLTQVDPIATATAYGSKTPAAGQTRSFEISDLRYIQTVGATYAF</sequence>
<dbReference type="AlphaFoldDB" id="A0A1F4TPM9"/>
<protein>
    <submittedName>
        <fullName evidence="1">Uncharacterized protein</fullName>
    </submittedName>
</protein>
<evidence type="ECO:0000313" key="1">
    <source>
        <dbReference type="EMBL" id="OGC34665.1"/>
    </source>
</evidence>
<evidence type="ECO:0000313" key="2">
    <source>
        <dbReference type="Proteomes" id="UP000177309"/>
    </source>
</evidence>
<accession>A0A1F4TPM9</accession>
<reference evidence="1 2" key="1">
    <citation type="journal article" date="2016" name="Nat. Commun.">
        <title>Thousands of microbial genomes shed light on interconnected biogeochemical processes in an aquifer system.</title>
        <authorList>
            <person name="Anantharaman K."/>
            <person name="Brown C.T."/>
            <person name="Hug L.A."/>
            <person name="Sharon I."/>
            <person name="Castelle C.J."/>
            <person name="Probst A.J."/>
            <person name="Thomas B.C."/>
            <person name="Singh A."/>
            <person name="Wilkins M.J."/>
            <person name="Karaoz U."/>
            <person name="Brodie E.L."/>
            <person name="Williams K.H."/>
            <person name="Hubbard S.S."/>
            <person name="Banfield J.F."/>
        </authorList>
    </citation>
    <scope>NUCLEOTIDE SEQUENCE [LARGE SCALE GENOMIC DNA]</scope>
</reference>
<organism evidence="1 2">
    <name type="scientific">candidate division WOR-1 bacterium RIFOXYC2_FULL_41_25</name>
    <dbReference type="NCBI Taxonomy" id="1802586"/>
    <lineage>
        <taxon>Bacteria</taxon>
        <taxon>Bacillati</taxon>
        <taxon>Saganbacteria</taxon>
    </lineage>
</organism>
<dbReference type="Gene3D" id="2.40.160.60">
    <property type="entry name" value="Outer membrane protein transport protein (OMPP1/FadL/TodX)"/>
    <property type="match status" value="1"/>
</dbReference>